<feature type="compositionally biased region" description="Basic and acidic residues" evidence="1">
    <location>
        <begin position="285"/>
        <end position="305"/>
    </location>
</feature>
<dbReference type="AlphaFoldDB" id="A0AAN6U361"/>
<feature type="region of interest" description="Disordered" evidence="1">
    <location>
        <begin position="749"/>
        <end position="770"/>
    </location>
</feature>
<feature type="transmembrane region" description="Helical" evidence="2">
    <location>
        <begin position="831"/>
        <end position="856"/>
    </location>
</feature>
<accession>A0AAN6U361</accession>
<comment type="caution">
    <text evidence="3">The sequence shown here is derived from an EMBL/GenBank/DDBJ whole genome shotgun (WGS) entry which is preliminary data.</text>
</comment>
<reference evidence="3" key="2">
    <citation type="submission" date="2023-05" db="EMBL/GenBank/DDBJ databases">
        <authorList>
            <consortium name="Lawrence Berkeley National Laboratory"/>
            <person name="Steindorff A."/>
            <person name="Hensen N."/>
            <person name="Bonometti L."/>
            <person name="Westerberg I."/>
            <person name="Brannstrom I.O."/>
            <person name="Guillou S."/>
            <person name="Cros-Aarteil S."/>
            <person name="Calhoun S."/>
            <person name="Haridas S."/>
            <person name="Kuo A."/>
            <person name="Mondo S."/>
            <person name="Pangilinan J."/>
            <person name="Riley R."/>
            <person name="Labutti K."/>
            <person name="Andreopoulos B."/>
            <person name="Lipzen A."/>
            <person name="Chen C."/>
            <person name="Yanf M."/>
            <person name="Daum C."/>
            <person name="Ng V."/>
            <person name="Clum A."/>
            <person name="Ohm R."/>
            <person name="Martin F."/>
            <person name="Silar P."/>
            <person name="Natvig D."/>
            <person name="Lalanne C."/>
            <person name="Gautier V."/>
            <person name="Ament-Velasquez S.L."/>
            <person name="Kruys A."/>
            <person name="Hutchinson M.I."/>
            <person name="Powell A.J."/>
            <person name="Barry K."/>
            <person name="Miller A.N."/>
            <person name="Grigoriev I.V."/>
            <person name="Debuchy R."/>
            <person name="Gladieux P."/>
            <person name="Thoren M.H."/>
            <person name="Johannesson H."/>
        </authorList>
    </citation>
    <scope>NUCLEOTIDE SEQUENCE</scope>
    <source>
        <strain evidence="3">CBS 731.68</strain>
    </source>
</reference>
<dbReference type="EMBL" id="MU853225">
    <property type="protein sequence ID" value="KAK4125612.1"/>
    <property type="molecule type" value="Genomic_DNA"/>
</dbReference>
<feature type="transmembrane region" description="Helical" evidence="2">
    <location>
        <begin position="790"/>
        <end position="819"/>
    </location>
</feature>
<gene>
    <name evidence="3" type="ORF">N657DRAFT_631874</name>
</gene>
<name>A0AAN6U361_9PEZI</name>
<dbReference type="Proteomes" id="UP001302602">
    <property type="component" value="Unassembled WGS sequence"/>
</dbReference>
<feature type="transmembrane region" description="Helical" evidence="2">
    <location>
        <begin position="639"/>
        <end position="661"/>
    </location>
</feature>
<keyword evidence="2" id="KW-1133">Transmembrane helix</keyword>
<dbReference type="RefSeq" id="XP_062649383.1">
    <property type="nucleotide sequence ID" value="XM_062791100.1"/>
</dbReference>
<evidence type="ECO:0000313" key="3">
    <source>
        <dbReference type="EMBL" id="KAK4125612.1"/>
    </source>
</evidence>
<evidence type="ECO:0000313" key="4">
    <source>
        <dbReference type="Proteomes" id="UP001302602"/>
    </source>
</evidence>
<feature type="region of interest" description="Disordered" evidence="1">
    <location>
        <begin position="695"/>
        <end position="715"/>
    </location>
</feature>
<evidence type="ECO:0000256" key="1">
    <source>
        <dbReference type="SAM" id="MobiDB-lite"/>
    </source>
</evidence>
<keyword evidence="2" id="KW-0472">Membrane</keyword>
<dbReference type="GeneID" id="87827869"/>
<feature type="region of interest" description="Disordered" evidence="1">
    <location>
        <begin position="268"/>
        <end position="323"/>
    </location>
</feature>
<reference evidence="3" key="1">
    <citation type="journal article" date="2023" name="Mol. Phylogenet. Evol.">
        <title>Genome-scale phylogeny and comparative genomics of the fungal order Sordariales.</title>
        <authorList>
            <person name="Hensen N."/>
            <person name="Bonometti L."/>
            <person name="Westerberg I."/>
            <person name="Brannstrom I.O."/>
            <person name="Guillou S."/>
            <person name="Cros-Aarteil S."/>
            <person name="Calhoun S."/>
            <person name="Haridas S."/>
            <person name="Kuo A."/>
            <person name="Mondo S."/>
            <person name="Pangilinan J."/>
            <person name="Riley R."/>
            <person name="LaButti K."/>
            <person name="Andreopoulos B."/>
            <person name="Lipzen A."/>
            <person name="Chen C."/>
            <person name="Yan M."/>
            <person name="Daum C."/>
            <person name="Ng V."/>
            <person name="Clum A."/>
            <person name="Steindorff A."/>
            <person name="Ohm R.A."/>
            <person name="Martin F."/>
            <person name="Silar P."/>
            <person name="Natvig D.O."/>
            <person name="Lalanne C."/>
            <person name="Gautier V."/>
            <person name="Ament-Velasquez S.L."/>
            <person name="Kruys A."/>
            <person name="Hutchinson M.I."/>
            <person name="Powell A.J."/>
            <person name="Barry K."/>
            <person name="Miller A.N."/>
            <person name="Grigoriev I.V."/>
            <person name="Debuchy R."/>
            <person name="Gladieux P."/>
            <person name="Hiltunen Thoren M."/>
            <person name="Johannesson H."/>
        </authorList>
    </citation>
    <scope>NUCLEOTIDE SEQUENCE</scope>
    <source>
        <strain evidence="3">CBS 731.68</strain>
    </source>
</reference>
<keyword evidence="4" id="KW-1185">Reference proteome</keyword>
<feature type="compositionally biased region" description="Pro residues" evidence="1">
    <location>
        <begin position="701"/>
        <end position="711"/>
    </location>
</feature>
<sequence length="1063" mass="113064">MVAPVARAIRLLSVLRTRRSAVTLAFISLRWSRALGRGQYGYEHGLLNLTAHGLLGRGAVYICQDENPSDLPESCETPVPFVARSSRKAMGHGVSLAALAPAHAPDATSPAADSGTIDHEDFYDVVVDAADWPANTTKTSATQALPMGRVAVATYHSDGKLLGDINKTRPAESQLGPLYQSNVLVNKTGTLTGTVTFTSASTVVRMSDTAPKPESDDPLPVKNLTFSKLKSAVKIPLLYQSAKFAFSWDFNDISGAVYEFNPIMFGRGADRHTHRSNTHRPASWDSRRPNRGIRDEPAGARDASPDRGAAAHRRRHASIPGYAENAVHKQSQTILQNIMFYHMNESDRTSFLTYPKPRDLPLELADNLPADLKTWIHDTYAPAYMSFMLSQVSPADSSEGQDLALVVRLALADRCRAPQSQGKNCLSKTDQSRAAMIALFITAGPDNTLNALLEQPINSASHTPALKPSVPQNVNLLNMYCNILHTLAPKPSDLGEYADRLFQAVLSYAQSVQMTSTAVFSDPTGETAHQWLYDGMSALIQATLNNDPSLDSTVRNDLLIDLNDLQTELGIDANQANTVKTRLMLAEMNILIANMAKWMSQIGKGISILGGRYCAGLAGWVFDRAAGVTSRLSPKAIGLMKGTAIVALTAVYAFAAISSFLHWDTLSGTGRGEAILITAKMVTDVFGKSFEAWSEYKKPPRPGPGPEPAPAPEQGQQMNLELGQAEHGSPQPSLPGLVDGASGVAMGERKVQAEDLKEPTPFNEEVPAAPAAAESRSAGAWRRFNTPSDWLRAAGIVLSVALLVAISTGLAIVVDVAIFAGEMYAMTTAMYVAALPILDAVLAVIGLIVVVLMLTLDVTKKEDPPLTHVETFIRGTAKPLVAAWDAMPQPALSYSMPTKVTPGAPTVFSVSAQNGSGADVARTSVKGTVEGGSNASCLFSELAMADLGVLPGGAAAAALTLHSGQVAAEAVEAGPPEEALSEAITQTQRSSTVTSWNLVVRGVADPDTNPTGALKLLGTGGVKQGFVVSFCGVVNQAGSNVVQIVETLVTGDSCRALFRIAWQ</sequence>
<feature type="compositionally biased region" description="Basic and acidic residues" evidence="1">
    <location>
        <begin position="749"/>
        <end position="758"/>
    </location>
</feature>
<organism evidence="3 4">
    <name type="scientific">Parathielavia appendiculata</name>
    <dbReference type="NCBI Taxonomy" id="2587402"/>
    <lineage>
        <taxon>Eukaryota</taxon>
        <taxon>Fungi</taxon>
        <taxon>Dikarya</taxon>
        <taxon>Ascomycota</taxon>
        <taxon>Pezizomycotina</taxon>
        <taxon>Sordariomycetes</taxon>
        <taxon>Sordariomycetidae</taxon>
        <taxon>Sordariales</taxon>
        <taxon>Chaetomiaceae</taxon>
        <taxon>Parathielavia</taxon>
    </lineage>
</organism>
<keyword evidence="2" id="KW-0812">Transmembrane</keyword>
<protein>
    <submittedName>
        <fullName evidence="3">Uncharacterized protein</fullName>
    </submittedName>
</protein>
<proteinExistence type="predicted"/>
<evidence type="ECO:0000256" key="2">
    <source>
        <dbReference type="SAM" id="Phobius"/>
    </source>
</evidence>